<evidence type="ECO:0000259" key="3">
    <source>
        <dbReference type="Pfam" id="PF00185"/>
    </source>
</evidence>
<dbReference type="InterPro" id="IPR002801">
    <property type="entry name" value="Asp_carbamoylTrfase_reg"/>
</dbReference>
<dbReference type="InterPro" id="IPR036793">
    <property type="entry name" value="Asp_carbatrfase_reg_N_sf"/>
</dbReference>
<keyword evidence="1" id="KW-0808">Transferase</keyword>
<dbReference type="InterPro" id="IPR006132">
    <property type="entry name" value="Asp/Orn_carbamoyltranf_P-bd"/>
</dbReference>
<evidence type="ECO:0000256" key="2">
    <source>
        <dbReference type="ARBA" id="ARBA00022975"/>
    </source>
</evidence>
<protein>
    <submittedName>
        <fullName evidence="6">Uncharacterized protein</fullName>
    </submittedName>
</protein>
<dbReference type="PROSITE" id="PS00097">
    <property type="entry name" value="CARBAMOYLTRANSFERASE"/>
    <property type="match status" value="1"/>
</dbReference>
<dbReference type="AlphaFoldDB" id="A0A1G1YLE5"/>
<evidence type="ECO:0000313" key="6">
    <source>
        <dbReference type="EMBL" id="OGY52500.1"/>
    </source>
</evidence>
<dbReference type="Gene3D" id="3.30.70.140">
    <property type="entry name" value="Aspartate carbamoyltransferase regulatory subunit, N-terminal domain"/>
    <property type="match status" value="1"/>
</dbReference>
<dbReference type="Proteomes" id="UP000177310">
    <property type="component" value="Unassembled WGS sequence"/>
</dbReference>
<dbReference type="GO" id="GO:0016597">
    <property type="term" value="F:amino acid binding"/>
    <property type="evidence" value="ECO:0007669"/>
    <property type="project" value="InterPro"/>
</dbReference>
<evidence type="ECO:0000259" key="4">
    <source>
        <dbReference type="Pfam" id="PF02729"/>
    </source>
</evidence>
<dbReference type="InterPro" id="IPR006131">
    <property type="entry name" value="Asp_carbamoyltransf_Asp/Orn-bd"/>
</dbReference>
<dbReference type="PRINTS" id="PR00101">
    <property type="entry name" value="ATCASE"/>
</dbReference>
<dbReference type="STRING" id="1797542.A3J59_01980"/>
<dbReference type="InterPro" id="IPR006130">
    <property type="entry name" value="Asp/Orn_carbamoylTrfase"/>
</dbReference>
<dbReference type="SUPFAM" id="SSF53671">
    <property type="entry name" value="Aspartate/ornithine carbamoyltransferase"/>
    <property type="match status" value="2"/>
</dbReference>
<name>A0A1G1YLE5_9BACT</name>
<dbReference type="InterPro" id="IPR020542">
    <property type="entry name" value="Asp_carbamoyltrfase_reg_C"/>
</dbReference>
<dbReference type="SUPFAM" id="SSF54893">
    <property type="entry name" value="Aspartate carbamoyltransferase, Regulatory-chain, N-terminal domain"/>
    <property type="match status" value="1"/>
</dbReference>
<dbReference type="GO" id="GO:0006520">
    <property type="term" value="P:amino acid metabolic process"/>
    <property type="evidence" value="ECO:0007669"/>
    <property type="project" value="InterPro"/>
</dbReference>
<feature type="domain" description="Aspartate carbamoyltransferase regulatory subunit C-terminal" evidence="5">
    <location>
        <begin position="498"/>
        <end position="547"/>
    </location>
</feature>
<dbReference type="PANTHER" id="PTHR35805:SF1">
    <property type="entry name" value="ASPARTATE CARBAMOYLTRANSFERASE REGULATORY CHAIN"/>
    <property type="match status" value="1"/>
</dbReference>
<proteinExistence type="predicted"/>
<feature type="domain" description="Aspartate/ornithine carbamoyltransferase Asp/Orn-binding" evidence="3">
    <location>
        <begin position="205"/>
        <end position="350"/>
    </location>
</feature>
<dbReference type="Pfam" id="PF02729">
    <property type="entry name" value="OTCace_N"/>
    <property type="match status" value="1"/>
</dbReference>
<dbReference type="GO" id="GO:0006207">
    <property type="term" value="P:'de novo' pyrimidine nucleobase biosynthetic process"/>
    <property type="evidence" value="ECO:0007669"/>
    <property type="project" value="InterPro"/>
</dbReference>
<dbReference type="GO" id="GO:0009347">
    <property type="term" value="C:aspartate carbamoyltransferase complex"/>
    <property type="evidence" value="ECO:0007669"/>
    <property type="project" value="InterPro"/>
</dbReference>
<dbReference type="Pfam" id="PF00185">
    <property type="entry name" value="OTCace"/>
    <property type="match status" value="1"/>
</dbReference>
<organism evidence="6 7">
    <name type="scientific">Candidatus Buchananbacteria bacterium RIFCSPHIGHO2_02_FULL_56_16</name>
    <dbReference type="NCBI Taxonomy" id="1797542"/>
    <lineage>
        <taxon>Bacteria</taxon>
        <taxon>Candidatus Buchananiibacteriota</taxon>
    </lineage>
</organism>
<evidence type="ECO:0000313" key="7">
    <source>
        <dbReference type="Proteomes" id="UP000177310"/>
    </source>
</evidence>
<keyword evidence="2" id="KW-0665">Pyrimidine biosynthesis</keyword>
<accession>A0A1G1YLE5</accession>
<dbReference type="Pfam" id="PF02748">
    <property type="entry name" value="PyrI_C"/>
    <property type="match status" value="1"/>
</dbReference>
<reference evidence="6 7" key="1">
    <citation type="journal article" date="2016" name="Nat. Commun.">
        <title>Thousands of microbial genomes shed light on interconnected biogeochemical processes in an aquifer system.</title>
        <authorList>
            <person name="Anantharaman K."/>
            <person name="Brown C.T."/>
            <person name="Hug L.A."/>
            <person name="Sharon I."/>
            <person name="Castelle C.J."/>
            <person name="Probst A.J."/>
            <person name="Thomas B.C."/>
            <person name="Singh A."/>
            <person name="Wilkins M.J."/>
            <person name="Karaoz U."/>
            <person name="Brodie E.L."/>
            <person name="Williams K.H."/>
            <person name="Hubbard S.S."/>
            <person name="Banfield J.F."/>
        </authorList>
    </citation>
    <scope>NUCLEOTIDE SEQUENCE [LARGE SCALE GENOMIC DNA]</scope>
</reference>
<dbReference type="InterPro" id="IPR036792">
    <property type="entry name" value="Asp_carbatrfase_reg_C_sf"/>
</dbReference>
<dbReference type="InterPro" id="IPR036901">
    <property type="entry name" value="Asp/Orn_carbamoylTrfase_sf"/>
</dbReference>
<dbReference type="SUPFAM" id="SSF57825">
    <property type="entry name" value="Aspartate carbamoyltransferase, Regulatory-chain, C-terminal domain"/>
    <property type="match status" value="1"/>
</dbReference>
<dbReference type="GO" id="GO:0044205">
    <property type="term" value="P:'de novo' UMP biosynthetic process"/>
    <property type="evidence" value="ECO:0007669"/>
    <property type="project" value="UniProtKB-UniPathway"/>
</dbReference>
<feature type="domain" description="Aspartate/ornithine carbamoyltransferase carbamoyl-P binding" evidence="4">
    <location>
        <begin position="2"/>
        <end position="166"/>
    </location>
</feature>
<dbReference type="Gene3D" id="3.40.50.1370">
    <property type="entry name" value="Aspartate/ornithine carbamoyltransferase"/>
    <property type="match status" value="3"/>
</dbReference>
<sequence>MKNFIHVGLLTRDEIVAVIIEALRMIPYYCQRQSPPPPPSLRALVKAKQQRPKTVFWFEELSTRTRHSFEEASELVGFRVGGAITAADSSLGKGEPAGLTLRMLIQQGADIVVVRSKTEGLGMHLAQCIQRTPADESWVRQDVSIIVAGAGTRDHPSQVLLDLVTIVAQRLGVRKQSQYINLETLFRRQDAEQYLTEQIGAILDNLKIAFVGDLLHSRVVHDWIKLGKLFSIHFTFIAPPVFQVEVFCRPEQCAAESELTLALKADVVYTIRTQLERLKEMMPSHEAEAVARSLMITPEFMERYEGFILDAQPIDGHAPTIDPCLWVHPKNLMLMESSIGIPTRMAILRLCEAGRHTEATPVLEEPRIRPVVLQEGDLNDHRQKLDSKYHDRDLFFTYVRNGTVIDRLRPGTASLVRRLGQKAGLFRGPRRQITIGEGVDSKALPGGKEIIQLHNRWPSFQLAATIGIIAPDVRFSFMRKDDEEKEYRRLEFPLPKAVAKLFVCPNPDCVTNCDPEAETFFWVKGQKEEPSDVSLECAYCQHCFDTAAIISALDHQSIR</sequence>
<dbReference type="GO" id="GO:0016743">
    <property type="term" value="F:carboxyl- or carbamoyltransferase activity"/>
    <property type="evidence" value="ECO:0007669"/>
    <property type="project" value="InterPro"/>
</dbReference>
<dbReference type="EMBL" id="MHIL01000002">
    <property type="protein sequence ID" value="OGY52500.1"/>
    <property type="molecule type" value="Genomic_DNA"/>
</dbReference>
<dbReference type="Gene3D" id="2.30.30.20">
    <property type="entry name" value="Aspartate carbamoyltransferase regulatory subunit, C-terminal domain"/>
    <property type="match status" value="1"/>
</dbReference>
<gene>
    <name evidence="6" type="ORF">A3J59_01980</name>
</gene>
<comment type="caution">
    <text evidence="6">The sequence shown here is derived from an EMBL/GenBank/DDBJ whole genome shotgun (WGS) entry which is preliminary data.</text>
</comment>
<evidence type="ECO:0000256" key="1">
    <source>
        <dbReference type="ARBA" id="ARBA00022679"/>
    </source>
</evidence>
<dbReference type="PANTHER" id="PTHR35805">
    <property type="entry name" value="ASPARTATE CARBAMOYLTRANSFERASE REGULATORY CHAIN"/>
    <property type="match status" value="1"/>
</dbReference>
<dbReference type="UniPathway" id="UPA00070">
    <property type="reaction ID" value="UER00116"/>
</dbReference>
<evidence type="ECO:0000259" key="5">
    <source>
        <dbReference type="Pfam" id="PF02748"/>
    </source>
</evidence>